<protein>
    <submittedName>
        <fullName evidence="1">Uncharacterized protein</fullName>
    </submittedName>
</protein>
<name>A0A6J5LD21_9CAUD</name>
<dbReference type="EMBL" id="LR796242">
    <property type="protein sequence ID" value="CAB4131057.1"/>
    <property type="molecule type" value="Genomic_DNA"/>
</dbReference>
<accession>A0A6J5LD21</accession>
<proteinExistence type="predicted"/>
<sequence>MKFLLTMNMPAHRGGPIHQITCEHPAKSLAEFCTALEKSEFVLVEEFYRNTETPLGADPYYSVGFTALNYRVIGKVKELGTITTAHKGRIKNGDGYDQNFREIKP</sequence>
<evidence type="ECO:0000313" key="1">
    <source>
        <dbReference type="EMBL" id="CAB4131057.1"/>
    </source>
</evidence>
<reference evidence="1" key="1">
    <citation type="submission" date="2020-04" db="EMBL/GenBank/DDBJ databases">
        <authorList>
            <person name="Chiriac C."/>
            <person name="Salcher M."/>
            <person name="Ghai R."/>
            <person name="Kavagutti S V."/>
        </authorList>
    </citation>
    <scope>NUCLEOTIDE SEQUENCE</scope>
</reference>
<gene>
    <name evidence="1" type="ORF">UFOVP120_55</name>
</gene>
<organism evidence="1">
    <name type="scientific">uncultured Caudovirales phage</name>
    <dbReference type="NCBI Taxonomy" id="2100421"/>
    <lineage>
        <taxon>Viruses</taxon>
        <taxon>Duplodnaviria</taxon>
        <taxon>Heunggongvirae</taxon>
        <taxon>Uroviricota</taxon>
        <taxon>Caudoviricetes</taxon>
        <taxon>Peduoviridae</taxon>
        <taxon>Maltschvirus</taxon>
        <taxon>Maltschvirus maltsch</taxon>
    </lineage>
</organism>